<evidence type="ECO:0000256" key="8">
    <source>
        <dbReference type="ARBA" id="ARBA00022729"/>
    </source>
</evidence>
<dbReference type="SUPFAM" id="SSF52058">
    <property type="entry name" value="L domain-like"/>
    <property type="match status" value="1"/>
</dbReference>
<dbReference type="InterPro" id="IPR000719">
    <property type="entry name" value="Prot_kinase_dom"/>
</dbReference>
<dbReference type="InterPro" id="IPR021720">
    <property type="entry name" value="Malectin_dom"/>
</dbReference>
<dbReference type="InterPro" id="IPR032675">
    <property type="entry name" value="LRR_dom_sf"/>
</dbReference>
<evidence type="ECO:0000256" key="7">
    <source>
        <dbReference type="ARBA" id="ARBA00022692"/>
    </source>
</evidence>
<feature type="signal peptide" evidence="20">
    <location>
        <begin position="1"/>
        <end position="25"/>
    </location>
</feature>
<dbReference type="SUPFAM" id="SSF56112">
    <property type="entry name" value="Protein kinase-like (PK-like)"/>
    <property type="match status" value="1"/>
</dbReference>
<keyword evidence="13 19" id="KW-1133">Transmembrane helix</keyword>
<dbReference type="FunFam" id="2.60.120.430:FF:000002">
    <property type="entry name" value="Leucine-rich repeat receptor-like protein kinase"/>
    <property type="match status" value="1"/>
</dbReference>
<dbReference type="Gene3D" id="2.60.120.430">
    <property type="entry name" value="Galactose-binding lectin"/>
    <property type="match status" value="1"/>
</dbReference>
<organism evidence="22 23">
    <name type="scientific">Rosa chinensis</name>
    <name type="common">China rose</name>
    <dbReference type="NCBI Taxonomy" id="74649"/>
    <lineage>
        <taxon>Eukaryota</taxon>
        <taxon>Viridiplantae</taxon>
        <taxon>Streptophyta</taxon>
        <taxon>Embryophyta</taxon>
        <taxon>Tracheophyta</taxon>
        <taxon>Spermatophyta</taxon>
        <taxon>Magnoliopsida</taxon>
        <taxon>eudicotyledons</taxon>
        <taxon>Gunneridae</taxon>
        <taxon>Pentapetalae</taxon>
        <taxon>rosids</taxon>
        <taxon>fabids</taxon>
        <taxon>Rosales</taxon>
        <taxon>Rosaceae</taxon>
        <taxon>Rosoideae</taxon>
        <taxon>Rosoideae incertae sedis</taxon>
        <taxon>Rosa</taxon>
    </lineage>
</organism>
<evidence type="ECO:0000256" key="6">
    <source>
        <dbReference type="ARBA" id="ARBA00022679"/>
    </source>
</evidence>
<evidence type="ECO:0000256" key="13">
    <source>
        <dbReference type="ARBA" id="ARBA00022989"/>
    </source>
</evidence>
<keyword evidence="5" id="KW-0433">Leucine-rich repeat</keyword>
<evidence type="ECO:0000256" key="19">
    <source>
        <dbReference type="SAM" id="Phobius"/>
    </source>
</evidence>
<dbReference type="InterPro" id="IPR051824">
    <property type="entry name" value="LRR_Rcpt-Like_S/T_Kinase"/>
</dbReference>
<accession>A0A2P6QL16</accession>
<comment type="catalytic activity">
    <reaction evidence="17">
        <text>L-threonyl-[protein] + ATP = O-phospho-L-threonyl-[protein] + ADP + H(+)</text>
        <dbReference type="Rhea" id="RHEA:46608"/>
        <dbReference type="Rhea" id="RHEA-COMP:11060"/>
        <dbReference type="Rhea" id="RHEA-COMP:11605"/>
        <dbReference type="ChEBI" id="CHEBI:15378"/>
        <dbReference type="ChEBI" id="CHEBI:30013"/>
        <dbReference type="ChEBI" id="CHEBI:30616"/>
        <dbReference type="ChEBI" id="CHEBI:61977"/>
        <dbReference type="ChEBI" id="CHEBI:456216"/>
        <dbReference type="EC" id="2.7.11.1"/>
    </reaction>
</comment>
<feature type="domain" description="Protein kinase" evidence="21">
    <location>
        <begin position="706"/>
        <end position="980"/>
    </location>
</feature>
<evidence type="ECO:0000256" key="11">
    <source>
        <dbReference type="ARBA" id="ARBA00022777"/>
    </source>
</evidence>
<keyword evidence="11" id="KW-0418">Kinase</keyword>
<dbReference type="SMART" id="SM00220">
    <property type="entry name" value="S_TKc"/>
    <property type="match status" value="1"/>
</dbReference>
<dbReference type="Pfam" id="PF00560">
    <property type="entry name" value="LRR_1"/>
    <property type="match status" value="4"/>
</dbReference>
<keyword evidence="16" id="KW-0325">Glycoprotein</keyword>
<evidence type="ECO:0000313" key="23">
    <source>
        <dbReference type="Proteomes" id="UP000238479"/>
    </source>
</evidence>
<protein>
    <recommendedName>
        <fullName evidence="2">non-specific serine/threonine protein kinase</fullName>
        <ecNumber evidence="2">2.7.11.1</ecNumber>
    </recommendedName>
</protein>
<dbReference type="Gramene" id="PRQ34866">
    <property type="protein sequence ID" value="PRQ34866"/>
    <property type="gene ID" value="RchiOBHm_Chr5g0073781"/>
</dbReference>
<evidence type="ECO:0000256" key="18">
    <source>
        <dbReference type="ARBA" id="ARBA00048679"/>
    </source>
</evidence>
<dbReference type="AlphaFoldDB" id="A0A2P6QL16"/>
<dbReference type="Pfam" id="PF07714">
    <property type="entry name" value="PK_Tyr_Ser-Thr"/>
    <property type="match status" value="1"/>
</dbReference>
<dbReference type="FunFam" id="1.10.510.10:FF:000044">
    <property type="entry name" value="Putative LRR receptor-like serine/threonine-protein kinase"/>
    <property type="match status" value="1"/>
</dbReference>
<dbReference type="InterPro" id="IPR008271">
    <property type="entry name" value="Ser/Thr_kinase_AS"/>
</dbReference>
<evidence type="ECO:0000256" key="3">
    <source>
        <dbReference type="ARBA" id="ARBA00022527"/>
    </source>
</evidence>
<evidence type="ECO:0000259" key="21">
    <source>
        <dbReference type="PROSITE" id="PS50011"/>
    </source>
</evidence>
<dbReference type="InterPro" id="IPR001611">
    <property type="entry name" value="Leu-rich_rpt"/>
</dbReference>
<dbReference type="FunFam" id="3.80.10.10:FF:000298">
    <property type="entry name" value="Putative LRR receptor-like serine/threonine-protein kinase"/>
    <property type="match status" value="1"/>
</dbReference>
<sequence length="1062" mass="117027">MSLVVWFWYAAAACSIFISGFVAQAQPTTDPSEVRALDAIFQKWNVTANTKQWNTTGDPCSGLAVDEADDTGYFFNDDNDYNPFVKCNCSSVTNSTCHITQLKASTLDIVAPIPEELYALTFLQYLNVEKNYLTGPISASIGNLTSITYLNFGHNDLSGELPKEIAKLTNLTFLAVGTLNLSGSLPPEIGYLTTIKKIFIDNSGLSGEIPPTFANLTNLETFWATDTNLTGRIPDFIGDWTKLTTLRFQGNSFEGSIPSSLSRLTLLTELRITDLTIANENSSLGFIKNMTSLEVLMLRNNNISDSIPSNIGDYQKLVHLDLSFNNLNGQIPASLFDMNVLAILFLGNNKLNGSLPESKSSSLLVVDLSYNNLVGQSFPSWVNEQNLQLNLVANNFSINSSDSSDLPSGLNCLQKGFPCHRGRPVYYNFMINCGGPQTTLSNGTVYETDTEPLGPATYYVTDTNRWGVSNVGLKTQFVAASYLTGTNNPKYTISTSSPIGNTSDPVLFQSARISASSLRYYGLGLENGKYTVTLEFAEQAILDTPKRKSLGRRVFDIYIQDVLVVKDFDIRKETNRTSLLAIEKVYKAQVVSENYLEIHFFWAGKGTCCIPEEGTYGPLISAISATPEFKPTVSNKLPSIKKNRTGLIVGIVVGGGVLILVVMLFYIVQRRKRHNTDDDYDEELLGIDLGPLTFSFSELKAATNDFSPDNKLGEGGFGPVFKGTLNDGRVIAVKQLSASSHQGKNQFVTEIATISSVRHNNLVNLYGFCTEGAKRLLVYEYLENKSLDQALFGKRTLHLDWQTRFDICLGVARGLTYLHEESRLRIVHRDVKASNILLDSNLIAKISDFGLAKHYDDKKTHMSTRVAGTIGYLAPEYAMRGHLTEKTDVFAYGVVILEIVSGRPNSDPSLKGDMVYLLESAWNLHENKREVDLVDSRLSEFNEEEARRIINIGLLCTQSSPMLRPPMSRVIGMLAGDIEVTSAISKPGYLTDWRFDDVTTITSQTKFGDVSTGNSLGTDMSTRGTDFSFYKSSASTSVMENAGQLPSNATLSILNNTNVDEF</sequence>
<evidence type="ECO:0000256" key="15">
    <source>
        <dbReference type="ARBA" id="ARBA00023170"/>
    </source>
</evidence>
<reference evidence="22 23" key="1">
    <citation type="journal article" date="2018" name="Nat. Genet.">
        <title>The Rosa genome provides new insights in the design of modern roses.</title>
        <authorList>
            <person name="Bendahmane M."/>
        </authorList>
    </citation>
    <scope>NUCLEOTIDE SEQUENCE [LARGE SCALE GENOMIC DNA]</scope>
    <source>
        <strain evidence="23">cv. Old Blush</strain>
    </source>
</reference>
<dbReference type="CDD" id="cd14066">
    <property type="entry name" value="STKc_IRAK"/>
    <property type="match status" value="1"/>
</dbReference>
<keyword evidence="12" id="KW-0067">ATP-binding</keyword>
<dbReference type="GO" id="GO:0005886">
    <property type="term" value="C:plasma membrane"/>
    <property type="evidence" value="ECO:0007669"/>
    <property type="project" value="TreeGrafter"/>
</dbReference>
<dbReference type="InterPro" id="IPR001245">
    <property type="entry name" value="Ser-Thr/Tyr_kinase_cat_dom"/>
</dbReference>
<keyword evidence="8 20" id="KW-0732">Signal</keyword>
<evidence type="ECO:0000256" key="2">
    <source>
        <dbReference type="ARBA" id="ARBA00012513"/>
    </source>
</evidence>
<keyword evidence="9" id="KW-0677">Repeat</keyword>
<evidence type="ECO:0000256" key="12">
    <source>
        <dbReference type="ARBA" id="ARBA00022840"/>
    </source>
</evidence>
<evidence type="ECO:0000256" key="10">
    <source>
        <dbReference type="ARBA" id="ARBA00022741"/>
    </source>
</evidence>
<evidence type="ECO:0000256" key="4">
    <source>
        <dbReference type="ARBA" id="ARBA00022553"/>
    </source>
</evidence>
<dbReference type="Gene3D" id="3.80.10.10">
    <property type="entry name" value="Ribonuclease Inhibitor"/>
    <property type="match status" value="2"/>
</dbReference>
<keyword evidence="23" id="KW-1185">Reference proteome</keyword>
<dbReference type="PROSITE" id="PS00108">
    <property type="entry name" value="PROTEIN_KINASE_ST"/>
    <property type="match status" value="1"/>
</dbReference>
<feature type="transmembrane region" description="Helical" evidence="19">
    <location>
        <begin position="646"/>
        <end position="668"/>
    </location>
</feature>
<keyword evidence="3" id="KW-0723">Serine/threonine-protein kinase</keyword>
<evidence type="ECO:0000256" key="1">
    <source>
        <dbReference type="ARBA" id="ARBA00004479"/>
    </source>
</evidence>
<keyword evidence="6 22" id="KW-0808">Transferase</keyword>
<keyword evidence="10" id="KW-0547">Nucleotide-binding</keyword>
<evidence type="ECO:0000256" key="17">
    <source>
        <dbReference type="ARBA" id="ARBA00047899"/>
    </source>
</evidence>
<keyword evidence="4" id="KW-0597">Phosphoprotein</keyword>
<dbReference type="Pfam" id="PF11721">
    <property type="entry name" value="Malectin"/>
    <property type="match status" value="1"/>
</dbReference>
<dbReference type="Gene3D" id="1.10.510.10">
    <property type="entry name" value="Transferase(Phosphotransferase) domain 1"/>
    <property type="match status" value="1"/>
</dbReference>
<dbReference type="GO" id="GO:0005524">
    <property type="term" value="F:ATP binding"/>
    <property type="evidence" value="ECO:0007669"/>
    <property type="project" value="UniProtKB-KW"/>
</dbReference>
<comment type="subcellular location">
    <subcellularLocation>
        <location evidence="1">Membrane</location>
        <topology evidence="1">Single-pass type I membrane protein</topology>
    </subcellularLocation>
</comment>
<feature type="chain" id="PRO_5015164033" description="non-specific serine/threonine protein kinase" evidence="20">
    <location>
        <begin position="26"/>
        <end position="1062"/>
    </location>
</feature>
<dbReference type="GO" id="GO:0004674">
    <property type="term" value="F:protein serine/threonine kinase activity"/>
    <property type="evidence" value="ECO:0007669"/>
    <property type="project" value="UniProtKB-KW"/>
</dbReference>
<keyword evidence="15" id="KW-0675">Receptor</keyword>
<evidence type="ECO:0000313" key="22">
    <source>
        <dbReference type="EMBL" id="PRQ34866.1"/>
    </source>
</evidence>
<dbReference type="Gene3D" id="3.30.200.20">
    <property type="entry name" value="Phosphorylase Kinase, domain 1"/>
    <property type="match status" value="1"/>
</dbReference>
<dbReference type="EC" id="2.7.11.1" evidence="2"/>
<evidence type="ECO:0000256" key="14">
    <source>
        <dbReference type="ARBA" id="ARBA00023136"/>
    </source>
</evidence>
<name>A0A2P6QL16_ROSCH</name>
<dbReference type="Proteomes" id="UP000238479">
    <property type="component" value="Chromosome 5"/>
</dbReference>
<dbReference type="FunFam" id="3.80.10.10:FF:001380">
    <property type="entry name" value="Os05g0256100 protein"/>
    <property type="match status" value="1"/>
</dbReference>
<evidence type="ECO:0000256" key="9">
    <source>
        <dbReference type="ARBA" id="ARBA00022737"/>
    </source>
</evidence>
<dbReference type="OMA" id="CHIIRLA"/>
<keyword evidence="14 19" id="KW-0472">Membrane</keyword>
<proteinExistence type="predicted"/>
<gene>
    <name evidence="22" type="ORF">RchiOBHm_Chr5g0073781</name>
</gene>
<comment type="caution">
    <text evidence="22">The sequence shown here is derived from an EMBL/GenBank/DDBJ whole genome shotgun (WGS) entry which is preliminary data.</text>
</comment>
<dbReference type="PROSITE" id="PS50011">
    <property type="entry name" value="PROTEIN_KINASE_DOM"/>
    <property type="match status" value="1"/>
</dbReference>
<evidence type="ECO:0000256" key="5">
    <source>
        <dbReference type="ARBA" id="ARBA00022614"/>
    </source>
</evidence>
<dbReference type="InterPro" id="IPR011009">
    <property type="entry name" value="Kinase-like_dom_sf"/>
</dbReference>
<keyword evidence="7 19" id="KW-0812">Transmembrane</keyword>
<comment type="catalytic activity">
    <reaction evidence="18">
        <text>L-seryl-[protein] + ATP = O-phospho-L-seryl-[protein] + ADP + H(+)</text>
        <dbReference type="Rhea" id="RHEA:17989"/>
        <dbReference type="Rhea" id="RHEA-COMP:9863"/>
        <dbReference type="Rhea" id="RHEA-COMP:11604"/>
        <dbReference type="ChEBI" id="CHEBI:15378"/>
        <dbReference type="ChEBI" id="CHEBI:29999"/>
        <dbReference type="ChEBI" id="CHEBI:30616"/>
        <dbReference type="ChEBI" id="CHEBI:83421"/>
        <dbReference type="ChEBI" id="CHEBI:456216"/>
        <dbReference type="EC" id="2.7.11.1"/>
    </reaction>
</comment>
<dbReference type="PANTHER" id="PTHR48006:SF62">
    <property type="entry name" value="LEUCINE-RICH REPEAT TRANSMEMBRANE PROTEIN KINASE"/>
    <property type="match status" value="1"/>
</dbReference>
<evidence type="ECO:0000256" key="16">
    <source>
        <dbReference type="ARBA" id="ARBA00023180"/>
    </source>
</evidence>
<dbReference type="OrthoDB" id="663146at2759"/>
<dbReference type="EMBL" id="PDCK01000043">
    <property type="protein sequence ID" value="PRQ34866.1"/>
    <property type="molecule type" value="Genomic_DNA"/>
</dbReference>
<dbReference type="FunFam" id="3.30.200.20:FF:000140">
    <property type="entry name" value="Leucine-rich repeat receptor-like protein kinase"/>
    <property type="match status" value="1"/>
</dbReference>
<dbReference type="PANTHER" id="PTHR48006">
    <property type="entry name" value="LEUCINE-RICH REPEAT-CONTAINING PROTEIN DDB_G0281931-RELATED"/>
    <property type="match status" value="1"/>
</dbReference>
<evidence type="ECO:0000256" key="20">
    <source>
        <dbReference type="SAM" id="SignalP"/>
    </source>
</evidence>